<feature type="region of interest" description="Disordered" evidence="2">
    <location>
        <begin position="34"/>
        <end position="69"/>
    </location>
</feature>
<feature type="compositionally biased region" description="Basic and acidic residues" evidence="2">
    <location>
        <begin position="399"/>
        <end position="408"/>
    </location>
</feature>
<proteinExistence type="predicted"/>
<dbReference type="PANTHER" id="PTHR15154:SF2">
    <property type="entry name" value="HAMARTIN"/>
    <property type="match status" value="1"/>
</dbReference>
<gene>
    <name evidence="3" type="ORF">CAAN4_D05160</name>
</gene>
<keyword evidence="1" id="KW-0175">Coiled coil</keyword>
<organism evidence="3 4">
    <name type="scientific">[Candida] anglica</name>
    <dbReference type="NCBI Taxonomy" id="148631"/>
    <lineage>
        <taxon>Eukaryota</taxon>
        <taxon>Fungi</taxon>
        <taxon>Dikarya</taxon>
        <taxon>Ascomycota</taxon>
        <taxon>Saccharomycotina</taxon>
        <taxon>Pichiomycetes</taxon>
        <taxon>Debaryomycetaceae</taxon>
        <taxon>Kurtzmaniella</taxon>
    </lineage>
</organism>
<feature type="region of interest" description="Disordered" evidence="2">
    <location>
        <begin position="374"/>
        <end position="418"/>
    </location>
</feature>
<dbReference type="EMBL" id="OZ004256">
    <property type="protein sequence ID" value="CAK7903562.1"/>
    <property type="molecule type" value="Genomic_DNA"/>
</dbReference>
<feature type="compositionally biased region" description="Basic and acidic residues" evidence="2">
    <location>
        <begin position="707"/>
        <end position="722"/>
    </location>
</feature>
<evidence type="ECO:0000256" key="2">
    <source>
        <dbReference type="SAM" id="MobiDB-lite"/>
    </source>
</evidence>
<sequence>MVGSSRSLSRALDVAFRHWHDIPEEQNARESIVSLNEDKHTAQDDISSRKGSMGTDHTTATNPGNSGGSKANAVAELYQTITDFQDKHKTLTSLKQTMNVSDELLRVYDVYVKPKTNLQKEVFFVEILIRLSPSFIHEENVMRWLDTYLKPAVNSAGYDLQFVTKARKFVECVSAEIVHSEDPLLQARRERMGDRVVERILEVYLGSTSNYNNADIGTSTSSSRSGSVGTSIDLVLDGSEKEINTQEYSERLRYVRMNCSNLVIAYGLKHPRRLFEVLDGNIKYPNRRLGVLSLLSGYASHESSQSYDLVQTELWASLLRIVCYDGYAGAVSMALSIVCMVIPQVCDRVGKYASDLMSCYVRLVGSVENISVGTPRPESKLGSVSSHHNLDERIDDEGNQTKDSETLKDTPGPSTTGQVLYTPFTIPPDWSTLNTSYSQTLSLDHSISYRLQFDTTCLITLLYGLFPFNLAKFSQNPQLYLSRYPSRIVTHISLPASISPTLGPTEVAQTVGVNNFNFPLIGKTLAHAIKSFTLHPNFLQFDHISLLDELKRPIDWLIQSLNGDDLRSEEIALGCLGLNPELIISIPDSLFDQPIAESNGKSYSIGRMASYASYSSRSDLQSSHNAHQYESRGSSVGGPIVINPHTRDSVGVPSKTHFQKYLFNITRRGSLVPSSLVGPTNRGNGVGGDLINFKEVNFNNLNDSRRGSERIVEKSEVDERIGSEAINDPLGDTSQISPPNGLNKDHPRSSESLSDLLTIHEKLYTATKNIPQSLRNGSIYSVASTGHWKDSIGGHNSDDLSASVGTLAPMLSTGSASDGTTIDFYQRELLLMKNELDFSNYMQQLNKFQYAKLKLKMNRLLREPAMHAQAFENKEKDARTKRLEERAAILTAEVERLKKELESSINEGRQELERILQQAQKLSFEKNELKIKLETVQNELLSKSSSLEKLSQILSDKEYQLSQIRLEKLANKPISGPLIQAPPTISTPSAEHNGFFSVTSTPTGNASQPTSVALHNQLYALRTELLIAHEKNRALSHELTKAETQFEVSLKASESQSALLRHELGTNASSYVAQYERKIQDMSATILKYEGLLEQKNAKIVQISTSRPISIPASSIPIPGANAGPSSRSNSLAMGGRHRLSTGTTTSNTIPMGGGPTTSSPMYLDSESKTRSNSSVDSIPSPPPPGTTGSTGISGGAHVPPHMLGGGIPGIYMPPTPPAVPRTNTSSSTNSQQQPIIKGRGGYQKRSKKFM</sequence>
<feature type="compositionally biased region" description="Polar residues" evidence="2">
    <location>
        <begin position="1141"/>
        <end position="1150"/>
    </location>
</feature>
<feature type="region of interest" description="Disordered" evidence="2">
    <location>
        <begin position="707"/>
        <end position="751"/>
    </location>
</feature>
<evidence type="ECO:0000313" key="4">
    <source>
        <dbReference type="Proteomes" id="UP001497600"/>
    </source>
</evidence>
<name>A0ABP0EDD3_9ASCO</name>
<feature type="region of interest" description="Disordered" evidence="2">
    <location>
        <begin position="1111"/>
        <end position="1251"/>
    </location>
</feature>
<protein>
    <submittedName>
        <fullName evidence="3">Uncharacterized protein</fullName>
    </submittedName>
</protein>
<feature type="compositionally biased region" description="Basic and acidic residues" evidence="2">
    <location>
        <begin position="36"/>
        <end position="48"/>
    </location>
</feature>
<feature type="region of interest" description="Disordered" evidence="2">
    <location>
        <begin position="622"/>
        <end position="648"/>
    </location>
</feature>
<keyword evidence="4" id="KW-1185">Reference proteome</keyword>
<feature type="compositionally biased region" description="Low complexity" evidence="2">
    <location>
        <begin position="1223"/>
        <end position="1234"/>
    </location>
</feature>
<dbReference type="PANTHER" id="PTHR15154">
    <property type="entry name" value="HAMARTIN"/>
    <property type="match status" value="1"/>
</dbReference>
<feature type="compositionally biased region" description="Polar residues" evidence="2">
    <location>
        <begin position="55"/>
        <end position="64"/>
    </location>
</feature>
<feature type="compositionally biased region" description="Polar residues" evidence="2">
    <location>
        <begin position="624"/>
        <end position="634"/>
    </location>
</feature>
<dbReference type="Proteomes" id="UP001497600">
    <property type="component" value="Chromosome D"/>
</dbReference>
<evidence type="ECO:0000256" key="1">
    <source>
        <dbReference type="SAM" id="Coils"/>
    </source>
</evidence>
<accession>A0ABP0EDD3</accession>
<dbReference type="InterPro" id="IPR007483">
    <property type="entry name" value="Hamartin"/>
</dbReference>
<reference evidence="3 4" key="1">
    <citation type="submission" date="2024-01" db="EMBL/GenBank/DDBJ databases">
        <authorList>
            <consortium name="Genoscope - CEA"/>
            <person name="William W."/>
        </authorList>
    </citation>
    <scope>NUCLEOTIDE SEQUENCE [LARGE SCALE GENOMIC DNA]</scope>
    <source>
        <strain evidence="3 4">29B2s-10</strain>
    </source>
</reference>
<feature type="coiled-coil region" evidence="1">
    <location>
        <begin position="873"/>
        <end position="939"/>
    </location>
</feature>
<evidence type="ECO:0000313" key="3">
    <source>
        <dbReference type="EMBL" id="CAK7903562.1"/>
    </source>
</evidence>